<name>A0A2P2DVY5_9LEPT</name>
<evidence type="ECO:0000256" key="2">
    <source>
        <dbReference type="ARBA" id="ARBA00005182"/>
    </source>
</evidence>
<keyword evidence="3" id="KW-0808">Transferase</keyword>
<evidence type="ECO:0000313" key="9">
    <source>
        <dbReference type="Proteomes" id="UP000245133"/>
    </source>
</evidence>
<dbReference type="GO" id="GO:0016740">
    <property type="term" value="F:transferase activity"/>
    <property type="evidence" value="ECO:0007669"/>
    <property type="project" value="UniProtKB-KW"/>
</dbReference>
<feature type="domain" description="AlgX/AlgJ SGNH hydrolase-like" evidence="7">
    <location>
        <begin position="88"/>
        <end position="252"/>
    </location>
</feature>
<dbReference type="AlphaFoldDB" id="A0A2P2DVY5"/>
<evidence type="ECO:0000256" key="4">
    <source>
        <dbReference type="ARBA" id="ARBA00022729"/>
    </source>
</evidence>
<dbReference type="InterPro" id="IPR031811">
    <property type="entry name" value="ALGX/ALGJ_SGNH-like"/>
</dbReference>
<dbReference type="GO" id="GO:0042597">
    <property type="term" value="C:periplasmic space"/>
    <property type="evidence" value="ECO:0007669"/>
    <property type="project" value="UniProtKB-SubCell"/>
</dbReference>
<keyword evidence="6" id="KW-0016">Alginate biosynthesis</keyword>
<keyword evidence="9" id="KW-1185">Reference proteome</keyword>
<evidence type="ECO:0000256" key="5">
    <source>
        <dbReference type="ARBA" id="ARBA00022764"/>
    </source>
</evidence>
<comment type="caution">
    <text evidence="8">The sequence shown here is derived from an EMBL/GenBank/DDBJ whole genome shotgun (WGS) entry which is preliminary data.</text>
</comment>
<dbReference type="Pfam" id="PF16822">
    <property type="entry name" value="ALGX"/>
    <property type="match status" value="1"/>
</dbReference>
<evidence type="ECO:0000256" key="1">
    <source>
        <dbReference type="ARBA" id="ARBA00004418"/>
    </source>
</evidence>
<dbReference type="UniPathway" id="UPA00286"/>
<keyword evidence="5" id="KW-0574">Periplasm</keyword>
<dbReference type="Proteomes" id="UP000245133">
    <property type="component" value="Unassembled WGS sequence"/>
</dbReference>
<comment type="subcellular location">
    <subcellularLocation>
        <location evidence="1">Periplasm</location>
    </subcellularLocation>
</comment>
<evidence type="ECO:0000313" key="8">
    <source>
        <dbReference type="EMBL" id="GBF48794.1"/>
    </source>
</evidence>
<sequence>MIQKFFVTLVCAFLTLPLINEFISIEPQIVLTENRQTADVPKFNGSYTQYIREIESYYNDHFGFRNFLVFSANLITLKVFNESSTDKVIIGKSGWIFFAGEQEEFHKKEKIINIENILQGLLHWKNKFENLNIPFIFFIAPDKQTVYPEYLKYPQAEWKQVKSLEIYNTQIQKELGSTFINTLPLLNDAKGKGKKLYFKADSHWNDIAAFEVYERVMDALLLDKNLANIQKLKLQDCKVERRLYTGDLVRIFWGIGRLYDEFEFFIDVPSKDFIKVTPFIDHYKDVPITKEFYVAENHSKLNTRNQKTLLAVRDSQFIPMIPLFAESFSKVILINVWEDNASIERIIALEKPDAVLFESVERGLIPFLKKL</sequence>
<dbReference type="RefSeq" id="WP_108972983.1">
    <property type="nucleotide sequence ID" value="NZ_BFBB01000002.1"/>
</dbReference>
<dbReference type="GO" id="GO:0042121">
    <property type="term" value="P:alginic acid biosynthetic process"/>
    <property type="evidence" value="ECO:0007669"/>
    <property type="project" value="UniProtKB-UniPathway"/>
</dbReference>
<evidence type="ECO:0000256" key="6">
    <source>
        <dbReference type="ARBA" id="ARBA00022841"/>
    </source>
</evidence>
<comment type="pathway">
    <text evidence="2">Glycan biosynthesis; alginate biosynthesis.</text>
</comment>
<proteinExistence type="predicted"/>
<dbReference type="EMBL" id="BFBB01000002">
    <property type="protein sequence ID" value="GBF48794.1"/>
    <property type="molecule type" value="Genomic_DNA"/>
</dbReference>
<protein>
    <recommendedName>
        <fullName evidence="7">AlgX/AlgJ SGNH hydrolase-like domain-containing protein</fullName>
    </recommendedName>
</protein>
<reference evidence="8 9" key="1">
    <citation type="submission" date="2018-02" db="EMBL/GenBank/DDBJ databases">
        <title>Novel Leptospira species isolated from soil and water in Japan.</title>
        <authorList>
            <person name="Nakao R."/>
            <person name="Masuzawa T."/>
        </authorList>
    </citation>
    <scope>NUCLEOTIDE SEQUENCE [LARGE SCALE GENOMIC DNA]</scope>
    <source>
        <strain evidence="8 9">YH101</strain>
    </source>
</reference>
<keyword evidence="4" id="KW-0732">Signal</keyword>
<evidence type="ECO:0000259" key="7">
    <source>
        <dbReference type="Pfam" id="PF16822"/>
    </source>
</evidence>
<dbReference type="OrthoDB" id="175771at2"/>
<gene>
    <name evidence="8" type="ORF">LPTSP4_02940</name>
</gene>
<accession>A0A2P2DVY5</accession>
<organism evidence="8 9">
    <name type="scientific">Leptospira ryugenii</name>
    <dbReference type="NCBI Taxonomy" id="1917863"/>
    <lineage>
        <taxon>Bacteria</taxon>
        <taxon>Pseudomonadati</taxon>
        <taxon>Spirochaetota</taxon>
        <taxon>Spirochaetia</taxon>
        <taxon>Leptospirales</taxon>
        <taxon>Leptospiraceae</taxon>
        <taxon>Leptospira</taxon>
    </lineage>
</organism>
<evidence type="ECO:0000256" key="3">
    <source>
        <dbReference type="ARBA" id="ARBA00022679"/>
    </source>
</evidence>